<dbReference type="AlphaFoldDB" id="A0A1B1SA36"/>
<reference evidence="3" key="1">
    <citation type="submission" date="2016-04" db="EMBL/GenBank/DDBJ databases">
        <title>Complete Genome Sequences of Twelve Strains of a Stable Defined Moderately Diverse Mouse Microbiota 2 (sDMDMm2).</title>
        <authorList>
            <person name="Uchimura Y."/>
            <person name="Wyss M."/>
            <person name="Brugiroux S."/>
            <person name="Limenitakis J.P."/>
            <person name="Stecher B."/>
            <person name="McCoy K.D."/>
            <person name="Macpherson A.J."/>
        </authorList>
    </citation>
    <scope>NUCLEOTIDE SEQUENCE [LARGE SCALE GENOMIC DNA]</scope>
    <source>
        <strain evidence="3">YL27</strain>
    </source>
</reference>
<protein>
    <recommendedName>
        <fullName evidence="1">CN hydrolase domain-containing protein</fullName>
    </recommendedName>
</protein>
<dbReference type="Proteomes" id="UP000186351">
    <property type="component" value="Chromosome"/>
</dbReference>
<gene>
    <name evidence="2" type="ORF">A4V02_07900</name>
</gene>
<feature type="domain" description="CN hydrolase" evidence="1">
    <location>
        <begin position="14"/>
        <end position="258"/>
    </location>
</feature>
<evidence type="ECO:0000259" key="1">
    <source>
        <dbReference type="PROSITE" id="PS50263"/>
    </source>
</evidence>
<sequence length="275" mass="30072">MTCNNTRPHLNGPLTVAAIGLDIATSDKKANLKAASTAIEAIAGHADIAVLPEMFSTGYILQADTARNLAEPSDGPTIEWAAKLASACNLAIAGSFIALDHDGRLFNRAFLTEPSGETTYYDKHHLFSTGGEDKVYTSGHKAIPTIRFRGWNIALAVCYDLRFPVWLRNSHNGYDLLIIVANWPDSRAYAWKHLLIARAIENQAYVVGCNRTGSDDFGNYSGTSAIIDPKGQTIGTEAHLSDGIQCVMGRISHSSLYEFREKFPVLLHSDRFTID</sequence>
<dbReference type="RefSeq" id="WP_068960964.1">
    <property type="nucleotide sequence ID" value="NZ_CAJTAP010000022.1"/>
</dbReference>
<evidence type="ECO:0000313" key="3">
    <source>
        <dbReference type="Proteomes" id="UP000186351"/>
    </source>
</evidence>
<dbReference type="SUPFAM" id="SSF56317">
    <property type="entry name" value="Carbon-nitrogen hydrolase"/>
    <property type="match status" value="1"/>
</dbReference>
<dbReference type="PANTHER" id="PTHR47799:SF1">
    <property type="entry name" value="OMEGA-AMIDASE YAFV"/>
    <property type="match status" value="1"/>
</dbReference>
<dbReference type="PROSITE" id="PS50263">
    <property type="entry name" value="CN_HYDROLASE"/>
    <property type="match status" value="1"/>
</dbReference>
<dbReference type="Pfam" id="PF00795">
    <property type="entry name" value="CN_hydrolase"/>
    <property type="match status" value="1"/>
</dbReference>
<dbReference type="EMBL" id="CP015402">
    <property type="protein sequence ID" value="ANU63657.1"/>
    <property type="molecule type" value="Genomic_DNA"/>
</dbReference>
<dbReference type="InterPro" id="IPR052737">
    <property type="entry name" value="Omega-amidase_YafV"/>
</dbReference>
<dbReference type="InterPro" id="IPR003010">
    <property type="entry name" value="C-N_Hydrolase"/>
</dbReference>
<dbReference type="GeneID" id="65536779"/>
<dbReference type="GO" id="GO:0106008">
    <property type="term" value="F:2-oxoglutaramate amidase activity"/>
    <property type="evidence" value="ECO:0007669"/>
    <property type="project" value="TreeGrafter"/>
</dbReference>
<dbReference type="InterPro" id="IPR036526">
    <property type="entry name" value="C-N_Hydrolase_sf"/>
</dbReference>
<accession>A0A1B1SA36</accession>
<accession>A0A1Z2XIK8</accession>
<keyword evidence="3" id="KW-1185">Reference proteome</keyword>
<dbReference type="PANTHER" id="PTHR47799">
    <property type="entry name" value="OMEGA-AMIDASE YAFV"/>
    <property type="match status" value="1"/>
</dbReference>
<proteinExistence type="predicted"/>
<organism evidence="2 3">
    <name type="scientific">Muribaculum intestinale</name>
    <dbReference type="NCBI Taxonomy" id="1796646"/>
    <lineage>
        <taxon>Bacteria</taxon>
        <taxon>Pseudomonadati</taxon>
        <taxon>Bacteroidota</taxon>
        <taxon>Bacteroidia</taxon>
        <taxon>Bacteroidales</taxon>
        <taxon>Muribaculaceae</taxon>
        <taxon>Muribaculum</taxon>
    </lineage>
</organism>
<name>A0A1B1SA36_9BACT</name>
<dbReference type="OrthoDB" id="9811121at2"/>
<dbReference type="GO" id="GO:0050152">
    <property type="term" value="F:omega-amidase activity"/>
    <property type="evidence" value="ECO:0007669"/>
    <property type="project" value="TreeGrafter"/>
</dbReference>
<dbReference type="STRING" id="1796646.A4V02_07900"/>
<dbReference type="KEGG" id="pary:A4V02_07900"/>
<dbReference type="Gene3D" id="3.60.110.10">
    <property type="entry name" value="Carbon-nitrogen hydrolase"/>
    <property type="match status" value="1"/>
</dbReference>
<evidence type="ECO:0000313" key="2">
    <source>
        <dbReference type="EMBL" id="ANU63657.1"/>
    </source>
</evidence>